<dbReference type="RefSeq" id="XP_017990422.1">
    <property type="nucleotide sequence ID" value="XM_018135813.1"/>
</dbReference>
<dbReference type="EMBL" id="LGAV01000009">
    <property type="protein sequence ID" value="KOS12790.1"/>
    <property type="molecule type" value="Genomic_DNA"/>
</dbReference>
<keyword evidence="9" id="KW-1185">Reference proteome</keyword>
<evidence type="ECO:0000256" key="3">
    <source>
        <dbReference type="ARBA" id="ARBA00022989"/>
    </source>
</evidence>
<gene>
    <name evidence="8" type="ORF">Malapachy_1308</name>
</gene>
<dbReference type="InterPro" id="IPR012919">
    <property type="entry name" value="SUN_dom"/>
</dbReference>
<dbReference type="Gene3D" id="2.60.120.260">
    <property type="entry name" value="Galactose-binding domain-like"/>
    <property type="match status" value="1"/>
</dbReference>
<feature type="compositionally biased region" description="Low complexity" evidence="6">
    <location>
        <begin position="193"/>
        <end position="202"/>
    </location>
</feature>
<keyword evidence="2" id="KW-0812">Transmembrane</keyword>
<evidence type="ECO:0000259" key="7">
    <source>
        <dbReference type="PROSITE" id="PS51469"/>
    </source>
</evidence>
<dbReference type="STRING" id="77020.A0A0M8MSB3"/>
<dbReference type="GeneID" id="28727688"/>
<dbReference type="PANTHER" id="PTHR12911:SF8">
    <property type="entry name" value="KLAROID PROTEIN-RELATED"/>
    <property type="match status" value="1"/>
</dbReference>
<comment type="subcellular location">
    <subcellularLocation>
        <location evidence="1">Membrane</location>
    </subcellularLocation>
</comment>
<organism evidence="8 9">
    <name type="scientific">Malassezia pachydermatis</name>
    <dbReference type="NCBI Taxonomy" id="77020"/>
    <lineage>
        <taxon>Eukaryota</taxon>
        <taxon>Fungi</taxon>
        <taxon>Dikarya</taxon>
        <taxon>Basidiomycota</taxon>
        <taxon>Ustilaginomycotina</taxon>
        <taxon>Malasseziomycetes</taxon>
        <taxon>Malasseziales</taxon>
        <taxon>Malasseziaceae</taxon>
        <taxon>Malassezia</taxon>
    </lineage>
</organism>
<feature type="region of interest" description="Disordered" evidence="6">
    <location>
        <begin position="193"/>
        <end position="225"/>
    </location>
</feature>
<evidence type="ECO:0000256" key="6">
    <source>
        <dbReference type="SAM" id="MobiDB-lite"/>
    </source>
</evidence>
<dbReference type="GO" id="GO:0043495">
    <property type="term" value="F:protein-membrane adaptor activity"/>
    <property type="evidence" value="ECO:0007669"/>
    <property type="project" value="TreeGrafter"/>
</dbReference>
<evidence type="ECO:0000256" key="5">
    <source>
        <dbReference type="SAM" id="Coils"/>
    </source>
</evidence>
<dbReference type="AlphaFoldDB" id="A0A0M8MSB3"/>
<keyword evidence="5" id="KW-0175">Coiled coil</keyword>
<dbReference type="PANTHER" id="PTHR12911">
    <property type="entry name" value="SAD1/UNC-84-LIKE PROTEIN-RELATED"/>
    <property type="match status" value="1"/>
</dbReference>
<comment type="caution">
    <text evidence="8">The sequence shown here is derived from an EMBL/GenBank/DDBJ whole genome shotgun (WGS) entry which is preliminary data.</text>
</comment>
<evidence type="ECO:0000256" key="1">
    <source>
        <dbReference type="ARBA" id="ARBA00004370"/>
    </source>
</evidence>
<evidence type="ECO:0000313" key="9">
    <source>
        <dbReference type="Proteomes" id="UP000037751"/>
    </source>
</evidence>
<feature type="domain" description="SUN" evidence="7">
    <location>
        <begin position="585"/>
        <end position="794"/>
    </location>
</feature>
<evidence type="ECO:0000313" key="8">
    <source>
        <dbReference type="EMBL" id="KOS12790.1"/>
    </source>
</evidence>
<keyword evidence="3" id="KW-1133">Transmembrane helix</keyword>
<proteinExistence type="predicted"/>
<accession>A0A0M8MSB3</accession>
<evidence type="ECO:0000256" key="2">
    <source>
        <dbReference type="ARBA" id="ARBA00022692"/>
    </source>
</evidence>
<evidence type="ECO:0000256" key="4">
    <source>
        <dbReference type="ARBA" id="ARBA00023136"/>
    </source>
</evidence>
<feature type="region of interest" description="Disordered" evidence="6">
    <location>
        <begin position="26"/>
        <end position="55"/>
    </location>
</feature>
<name>A0A0M8MSB3_9BASI</name>
<dbReference type="OrthoDB" id="342281at2759"/>
<dbReference type="GO" id="GO:0034993">
    <property type="term" value="C:meiotic nuclear membrane microtubule tethering complex"/>
    <property type="evidence" value="ECO:0007669"/>
    <property type="project" value="TreeGrafter"/>
</dbReference>
<dbReference type="VEuPathDB" id="FungiDB:Malapachy_1308"/>
<dbReference type="PROSITE" id="PS51469">
    <property type="entry name" value="SUN"/>
    <property type="match status" value="1"/>
</dbReference>
<protein>
    <submittedName>
        <fullName evidence="8">Spindle pole body-associated protein sad1</fullName>
    </submittedName>
</protein>
<feature type="coiled-coil region" evidence="5">
    <location>
        <begin position="376"/>
        <end position="410"/>
    </location>
</feature>
<dbReference type="InterPro" id="IPR045119">
    <property type="entry name" value="SUN1-5"/>
</dbReference>
<dbReference type="Pfam" id="PF07738">
    <property type="entry name" value="Sad1_UNC"/>
    <property type="match status" value="2"/>
</dbReference>
<sequence>MSMGDQSFGHIPSGFASPVRRSARLNNVPGSVEAEGPSLPSLNASRRRSRRGKSDIIDTSAWSSSLYSARDPSQVSSYYLRPFEEDTNLRANGNAHTDDGSRLMGDMSGWGSLLRGAQRPSAASKSYAHRASHPPAFLNDYSEEEKFMQQVESQWKASTQPPVDSVPQADDSVFVNQHTPQVPGLFRSVIDAAQESSSAADDPATKPKPPTQEDTRANMFERPPSDIPTSKLHGIRTALFVLLVSGLVYYILYGRGTSPTLFSRDPLARSPLWSDTPEDLQQRVISLETAMNKVWTALKEVRTDVKQGHDKLSSRLSSLEQRAVVKNTVEALSKDMATLRQQHADALSLWQHEKEAWEKKLSHSSAPSSGASSKAWRAMEAKVADLEKQIAKAERQALDADTAAQEARRMVEPLKDFVPDHLPVRYDRRTKQVRIDPSFWHEFRKVMPSSKGDGTSSTAPSWSSFLLDHRTELDNLFSHMVHENVEAGLLIDKRAFLDLMATELARAKTELSAKFNENVHGLQNDVLAKVREQQAMYERSGSWDAPTPSSTSFDMDQVQQLIDAALAQFAADQIGRVDYAQYTAGGRVLPSLTSPTHEVRMPGTNVHSIPWMLSQLLPAPLRPLQGSTSHTVRGRMPVVALHHDTSPGMCWPFSGSHGQLGVQLVGRVRVSAVTIDHIPASLALDGQASAPRDMELWGLIDRDEDRDKVARWRLLQSTLSDEPSPVPPSPAHVFLGSFTYDASSHAPPIQTFPVGQAAEQSGLSFRVIQLHVLSNHGHRDYTCLYRVRIHGESV</sequence>
<reference evidence="8 9" key="1">
    <citation type="submission" date="2015-07" db="EMBL/GenBank/DDBJ databases">
        <title>Draft Genome Sequence of Malassezia furfur CBS1878 and Malassezia pachydermatis CBS1879.</title>
        <authorList>
            <person name="Triana S."/>
            <person name="Ohm R."/>
            <person name="Gonzalez A."/>
            <person name="DeCock H."/>
            <person name="Restrepo S."/>
            <person name="Celis A."/>
        </authorList>
    </citation>
    <scope>NUCLEOTIDE SEQUENCE [LARGE SCALE GENOMIC DNA]</scope>
    <source>
        <strain evidence="8 9">CBS 1879</strain>
    </source>
</reference>
<keyword evidence="4" id="KW-0472">Membrane</keyword>
<dbReference type="Proteomes" id="UP000037751">
    <property type="component" value="Unassembled WGS sequence"/>
</dbReference>